<feature type="domain" description="Peptidase S1" evidence="3">
    <location>
        <begin position="225"/>
        <end position="386"/>
    </location>
</feature>
<reference evidence="4 5" key="1">
    <citation type="submission" date="2013-08" db="EMBL/GenBank/DDBJ databases">
        <authorList>
            <person name="Huang J."/>
            <person name="Wang G."/>
        </authorList>
    </citation>
    <scope>NUCLEOTIDE SEQUENCE [LARGE SCALE GENOMIC DNA]</scope>
    <source>
        <strain evidence="4 5">JSM 076056</strain>
    </source>
</reference>
<keyword evidence="1" id="KW-0720">Serine protease</keyword>
<dbReference type="Gene3D" id="2.40.10.10">
    <property type="entry name" value="Trypsin-like serine proteases"/>
    <property type="match status" value="2"/>
</dbReference>
<dbReference type="SUPFAM" id="SSF50494">
    <property type="entry name" value="Trypsin-like serine proteases"/>
    <property type="match status" value="1"/>
</dbReference>
<name>A0A0A5I5Q6_9BACI</name>
<keyword evidence="2" id="KW-0732">Signal</keyword>
<evidence type="ECO:0000256" key="2">
    <source>
        <dbReference type="SAM" id="SignalP"/>
    </source>
</evidence>
<dbReference type="RefSeq" id="WP_026800963.1">
    <property type="nucleotide sequence ID" value="NZ_AULI01000011.1"/>
</dbReference>
<keyword evidence="5" id="KW-1185">Reference proteome</keyword>
<accession>A0A0A5I5Q6</accession>
<evidence type="ECO:0000256" key="1">
    <source>
        <dbReference type="ARBA" id="ARBA00022825"/>
    </source>
</evidence>
<evidence type="ECO:0000313" key="4">
    <source>
        <dbReference type="EMBL" id="KGX91162.1"/>
    </source>
</evidence>
<dbReference type="EMBL" id="AVPE01000011">
    <property type="protein sequence ID" value="KGX91162.1"/>
    <property type="molecule type" value="Genomic_DNA"/>
</dbReference>
<feature type="signal peptide" evidence="2">
    <location>
        <begin position="1"/>
        <end position="25"/>
    </location>
</feature>
<keyword evidence="1" id="KW-0378">Hydrolase</keyword>
<evidence type="ECO:0000259" key="3">
    <source>
        <dbReference type="Pfam" id="PF00089"/>
    </source>
</evidence>
<sequence>MLFIKKVFVSLVSSLLIIMSMGATANADSNKKHVNPITTTETQEIDKQLKDDRNTLRDVLVKYLGKDYIDHISYTTEYNETNENSKLVVHYKNENTKITQVKKELQKRLATKIKFNKVDYTHEDLSKFTSQMNKKIEDNGEIDKLAGFDPDAHKEKIYIQYVNSFNESTKKELKNIFEKVEFVKTESKPQSTIARDKDYNKLGGGLAIDIGGGFCTTTGVASKGGSWFVLTAGHCLEGDNSTISQYNEPLGTDHSTLVGRGVDAGVVKVRQNMSNIKRYAYDGLYLHAENDRDYDAKFKSEDPAGLGDEVTMSGVTSGVQTGVVTDMYTEVNYEELPVLQKVRVATYSSDNGDSGAPVFTTAYGGNKISGIHSGSNSYKGEAYFTPIEDVEEEYSTSEATFDFYQGDEAILID</sequence>
<feature type="chain" id="PRO_5039235597" description="Peptidase S1 domain-containing protein" evidence="2">
    <location>
        <begin position="26"/>
        <end position="413"/>
    </location>
</feature>
<comment type="caution">
    <text evidence="4">The sequence shown here is derived from an EMBL/GenBank/DDBJ whole genome shotgun (WGS) entry which is preliminary data.</text>
</comment>
<dbReference type="GO" id="GO:0006508">
    <property type="term" value="P:proteolysis"/>
    <property type="evidence" value="ECO:0007669"/>
    <property type="project" value="InterPro"/>
</dbReference>
<dbReference type="CDD" id="cd21112">
    <property type="entry name" value="alphaLP-like"/>
    <property type="match status" value="1"/>
</dbReference>
<evidence type="ECO:0000313" key="5">
    <source>
        <dbReference type="Proteomes" id="UP000030528"/>
    </source>
</evidence>
<dbReference type="eggNOG" id="COG0265">
    <property type="taxonomic scope" value="Bacteria"/>
</dbReference>
<dbReference type="GO" id="GO:0004252">
    <property type="term" value="F:serine-type endopeptidase activity"/>
    <property type="evidence" value="ECO:0007669"/>
    <property type="project" value="InterPro"/>
</dbReference>
<dbReference type="InterPro" id="IPR001254">
    <property type="entry name" value="Trypsin_dom"/>
</dbReference>
<keyword evidence="1" id="KW-0645">Protease</keyword>
<dbReference type="STRING" id="1385510.GCA_000425205_02645"/>
<protein>
    <recommendedName>
        <fullName evidence="3">Peptidase S1 domain-containing protein</fullName>
    </recommendedName>
</protein>
<dbReference type="Proteomes" id="UP000030528">
    <property type="component" value="Unassembled WGS sequence"/>
</dbReference>
<dbReference type="Pfam" id="PF00089">
    <property type="entry name" value="Trypsin"/>
    <property type="match status" value="1"/>
</dbReference>
<proteinExistence type="predicted"/>
<dbReference type="AlphaFoldDB" id="A0A0A5I5Q6"/>
<organism evidence="4 5">
    <name type="scientific">Pontibacillus halophilus JSM 076056 = DSM 19796</name>
    <dbReference type="NCBI Taxonomy" id="1385510"/>
    <lineage>
        <taxon>Bacteria</taxon>
        <taxon>Bacillati</taxon>
        <taxon>Bacillota</taxon>
        <taxon>Bacilli</taxon>
        <taxon>Bacillales</taxon>
        <taxon>Bacillaceae</taxon>
        <taxon>Pontibacillus</taxon>
    </lineage>
</organism>
<dbReference type="InterPro" id="IPR043504">
    <property type="entry name" value="Peptidase_S1_PA_chymotrypsin"/>
</dbReference>
<dbReference type="InterPro" id="IPR009003">
    <property type="entry name" value="Peptidase_S1_PA"/>
</dbReference>
<gene>
    <name evidence="4" type="ORF">N781_05060</name>
</gene>